<dbReference type="Gene3D" id="3.90.226.10">
    <property type="entry name" value="2-enoyl-CoA Hydratase, Chain A, domain 1"/>
    <property type="match status" value="1"/>
</dbReference>
<dbReference type="InterPro" id="IPR040771">
    <property type="entry name" value="TLP1_add_C"/>
</dbReference>
<dbReference type="RefSeq" id="WP_186346076.1">
    <property type="nucleotide sequence ID" value="NZ_BMMR01000005.1"/>
</dbReference>
<gene>
    <name evidence="5" type="ORF">H7344_11040</name>
</gene>
<keyword evidence="6" id="KW-1185">Reference proteome</keyword>
<accession>A0ABR6U9M4</accession>
<evidence type="ECO:0000259" key="4">
    <source>
        <dbReference type="Pfam" id="PF22691"/>
    </source>
</evidence>
<dbReference type="Pfam" id="PF00378">
    <property type="entry name" value="ECH_1"/>
    <property type="match status" value="1"/>
</dbReference>
<dbReference type="PANTHER" id="PTHR43802:SF1">
    <property type="entry name" value="IP11341P-RELATED"/>
    <property type="match status" value="1"/>
</dbReference>
<dbReference type="InterPro" id="IPR016039">
    <property type="entry name" value="Thiolase-like"/>
</dbReference>
<dbReference type="EMBL" id="JACMYC010000005">
    <property type="protein sequence ID" value="MBC2960828.1"/>
    <property type="molecule type" value="Genomic_DNA"/>
</dbReference>
<dbReference type="NCBIfam" id="NF006100">
    <property type="entry name" value="PRK08252.1"/>
    <property type="match status" value="1"/>
</dbReference>
<dbReference type="InterPro" id="IPR055140">
    <property type="entry name" value="Thiolase_C_2"/>
</dbReference>
<dbReference type="InterPro" id="IPR014748">
    <property type="entry name" value="Enoyl-CoA_hydra_C"/>
</dbReference>
<evidence type="ECO:0000256" key="1">
    <source>
        <dbReference type="ARBA" id="ARBA00005254"/>
    </source>
</evidence>
<dbReference type="Gene3D" id="2.40.50.840">
    <property type="match status" value="1"/>
</dbReference>
<dbReference type="InterPro" id="IPR029045">
    <property type="entry name" value="ClpP/crotonase-like_dom_sf"/>
</dbReference>
<evidence type="ECO:0000259" key="3">
    <source>
        <dbReference type="Pfam" id="PF18313"/>
    </source>
</evidence>
<proteinExistence type="inferred from homology"/>
<dbReference type="InterPro" id="IPR018376">
    <property type="entry name" value="Enoyl-CoA_hyd/isom_CS"/>
</dbReference>
<dbReference type="InterPro" id="IPR001753">
    <property type="entry name" value="Enoyl-CoA_hydra/iso"/>
</dbReference>
<comment type="caution">
    <text evidence="5">The sequence shown here is derived from an EMBL/GenBank/DDBJ whole genome shotgun (WGS) entry which is preliminary data.</text>
</comment>
<evidence type="ECO:0000313" key="6">
    <source>
        <dbReference type="Proteomes" id="UP000604001"/>
    </source>
</evidence>
<dbReference type="Gene3D" id="1.10.12.10">
    <property type="entry name" value="Lyase 2-enoyl-coa Hydratase, Chain A, domain 2"/>
    <property type="match status" value="1"/>
</dbReference>
<dbReference type="PROSITE" id="PS00166">
    <property type="entry name" value="ENOYL_COA_HYDRATASE"/>
    <property type="match status" value="1"/>
</dbReference>
<dbReference type="PANTHER" id="PTHR43802">
    <property type="entry name" value="ENOYL-COA HYDRATASE"/>
    <property type="match status" value="1"/>
</dbReference>
<dbReference type="Proteomes" id="UP000604001">
    <property type="component" value="Unassembled WGS sequence"/>
</dbReference>
<comment type="similarity">
    <text evidence="1 2">Belongs to the enoyl-CoA hydratase/isomerase family.</text>
</comment>
<reference evidence="5 6" key="1">
    <citation type="submission" date="2020-08" db="EMBL/GenBank/DDBJ databases">
        <title>novel species in genus Nocardioides.</title>
        <authorList>
            <person name="Zhang G."/>
        </authorList>
    </citation>
    <scope>NUCLEOTIDE SEQUENCE [LARGE SCALE GENOMIC DNA]</scope>
    <source>
        <strain evidence="5 6">SC8A-24</strain>
    </source>
</reference>
<dbReference type="CDD" id="cd07812">
    <property type="entry name" value="SRPBCC"/>
    <property type="match status" value="1"/>
</dbReference>
<dbReference type="SUPFAM" id="SSF53901">
    <property type="entry name" value="Thiolase-like"/>
    <property type="match status" value="2"/>
</dbReference>
<dbReference type="Pfam" id="PF22691">
    <property type="entry name" value="Thiolase_C_1"/>
    <property type="match status" value="1"/>
</dbReference>
<organism evidence="5 6">
    <name type="scientific">Nocardioides deserti</name>
    <dbReference type="NCBI Taxonomy" id="1588644"/>
    <lineage>
        <taxon>Bacteria</taxon>
        <taxon>Bacillati</taxon>
        <taxon>Actinomycetota</taxon>
        <taxon>Actinomycetes</taxon>
        <taxon>Propionibacteriales</taxon>
        <taxon>Nocardioidaceae</taxon>
        <taxon>Nocardioides</taxon>
    </lineage>
</organism>
<evidence type="ECO:0000256" key="2">
    <source>
        <dbReference type="RuleBase" id="RU003707"/>
    </source>
</evidence>
<dbReference type="Gene3D" id="3.40.47.10">
    <property type="match status" value="1"/>
</dbReference>
<feature type="domain" description="Thiolase-like protein type 1 additional C-terminal" evidence="3">
    <location>
        <begin position="604"/>
        <end position="672"/>
    </location>
</feature>
<name>A0ABR6U9M4_9ACTN</name>
<dbReference type="CDD" id="cd06558">
    <property type="entry name" value="crotonase-like"/>
    <property type="match status" value="1"/>
</dbReference>
<dbReference type="SUPFAM" id="SSF52096">
    <property type="entry name" value="ClpP/crotonase"/>
    <property type="match status" value="1"/>
</dbReference>
<sequence>MSESDLPTQLASYPRVVRAGADVAAPLPLAQGLVADLARYAAWLTMHSSFRGSPPEVASVGDTFEEQVSLMGIPADIAWTVVEAEVGLVALDGTGPMDLSLGLRISVTGGDGAEGDPVRVAVEAGIGGDPVEGPLGATVAASVEEALTESATKFAALAAELAADPAVSAGGRFPRRTVVHERTGARLDPRTPVLVGVGQVAQREPDLGAPKDPVTLAVEALRRAGEDSGAGARLLEEADAVYAVASASWTYRDAAALVAEALGAKPDETAMSAPYGGDAGQVLINTAGQAVADGRADVVLVCGAEAGATLAAAQKQGLDLDWPTQPADVAPDRVIGSDREANNGPESAAGLTVPVYTYALMESAVRAKAGETPEEHLRTITGLWSRLSEVAAGNEHAWLPQAFTPEELATTDGGNRMISEPYPKLLCANLTVDLAAGVVVTSVAAAEALGIPQDKWVFLHAGAAAYDEWFVSERRDLAASPAIRAIGEAAFAHAGIGPDDVRHVDLYSCFPAAVQMAAGELGFPLDDAERPLSVTGGLTFAGGPGNNYGTHAVATLVGRLREDPESYGLSTSLGWFVTKHALGIYSATPPRSAYRALAPMLLPERSRPALDTWSGPGVVEAATAQYDRSGAPEHAILSVLTPSGERVLVRSAQAEVLEQVVCGDPLHLPVEVSDAKTLRFTGSERHELPEPPVPPVLTERRGPVLVITINRPERRNAIDLRTAQLLERVIDAFEADDEARVAVLTGAGGTFSAGMDLKAAAAGSFALTDKRGPLGIAALPISKPVIAAVEGHALAGGCELALVADLIVASTDSQFGIPEPKRGLVAAAGGVLRLTERLPRNVAMELALTGNPMPATRMAELGLVNRLAEPGTVLDAALALADEIVANAPLSISASRRIVLESPSWSADEAFAKQSDLAGVAVMSEDAAEGIAAFAEHREPVWKGR</sequence>
<evidence type="ECO:0000313" key="5">
    <source>
        <dbReference type="EMBL" id="MBC2960828.1"/>
    </source>
</evidence>
<feature type="domain" description="Thiolase C-terminal" evidence="4">
    <location>
        <begin position="464"/>
        <end position="523"/>
    </location>
</feature>
<dbReference type="Pfam" id="PF18313">
    <property type="entry name" value="TLP1_add_C"/>
    <property type="match status" value="1"/>
</dbReference>
<protein>
    <submittedName>
        <fullName evidence="5">Crotonase/enoyl-CoA hydratase family protein</fullName>
    </submittedName>
</protein>